<comment type="caution">
    <text evidence="3">The sequence shown here is derived from an EMBL/GenBank/DDBJ whole genome shotgun (WGS) entry which is preliminary data.</text>
</comment>
<dbReference type="InterPro" id="IPR001509">
    <property type="entry name" value="Epimerase_deHydtase"/>
</dbReference>
<dbReference type="PANTHER" id="PTHR10366">
    <property type="entry name" value="NAD DEPENDENT EPIMERASE/DEHYDRATASE"/>
    <property type="match status" value="1"/>
</dbReference>
<evidence type="ECO:0000313" key="3">
    <source>
        <dbReference type="EMBL" id="EJZ41759.1"/>
    </source>
</evidence>
<dbReference type="EMBL" id="AHOM02000008">
    <property type="protein sequence ID" value="EJZ41759.1"/>
    <property type="molecule type" value="Genomic_DNA"/>
</dbReference>
<feature type="domain" description="NAD-dependent epimerase/dehydratase" evidence="2">
    <location>
        <begin position="9"/>
        <end position="233"/>
    </location>
</feature>
<accession>A0ABP2RFS8</accession>
<dbReference type="InterPro" id="IPR036291">
    <property type="entry name" value="NAD(P)-bd_dom_sf"/>
</dbReference>
<evidence type="ECO:0000259" key="2">
    <source>
        <dbReference type="Pfam" id="PF01370"/>
    </source>
</evidence>
<evidence type="ECO:0000313" key="4">
    <source>
        <dbReference type="Proteomes" id="UP000018720"/>
    </source>
</evidence>
<evidence type="ECO:0000256" key="1">
    <source>
        <dbReference type="ARBA" id="ARBA00023002"/>
    </source>
</evidence>
<reference evidence="3 4" key="1">
    <citation type="submission" date="2012-08" db="EMBL/GenBank/DDBJ databases">
        <authorList>
            <person name="Harkins D.M."/>
            <person name="Durkin A.S."/>
            <person name="Selengut J.D."/>
            <person name="Sanka R."/>
            <person name="DePew J."/>
            <person name="Purushe J."/>
            <person name="Matthias M.A."/>
            <person name="Vinetz J.M."/>
            <person name="Sutton G.G."/>
            <person name="Nelson W.C."/>
            <person name="Fouts D.E."/>
        </authorList>
    </citation>
    <scope>NUCLEOTIDE SEQUENCE [LARGE SCALE GENOMIC DNA]</scope>
    <source>
        <strain evidence="3 4">MMD4847</strain>
    </source>
</reference>
<proteinExistence type="predicted"/>
<dbReference type="InterPro" id="IPR050425">
    <property type="entry name" value="NAD(P)_dehydrat-like"/>
</dbReference>
<dbReference type="Gene3D" id="3.40.50.720">
    <property type="entry name" value="NAD(P)-binding Rossmann-like Domain"/>
    <property type="match status" value="1"/>
</dbReference>
<gene>
    <name evidence="3" type="ORF">LEP1GSC178_0183</name>
</gene>
<dbReference type="SUPFAM" id="SSF51735">
    <property type="entry name" value="NAD(P)-binding Rossmann-fold domains"/>
    <property type="match status" value="1"/>
</dbReference>
<dbReference type="PANTHER" id="PTHR10366:SF831">
    <property type="entry name" value="NAD-DEPENDENT EPIMERASE_DEHYDRATASE DOMAIN-CONTAINING PROTEIN"/>
    <property type="match status" value="1"/>
</dbReference>
<protein>
    <submittedName>
        <fullName evidence="3">3-beta hydroxysteroid dehydrogenase/isomerase family protein</fullName>
    </submittedName>
</protein>
<keyword evidence="1" id="KW-0560">Oxidoreductase</keyword>
<dbReference type="Pfam" id="PF01370">
    <property type="entry name" value="Epimerase"/>
    <property type="match status" value="1"/>
</dbReference>
<keyword evidence="4" id="KW-1185">Reference proteome</keyword>
<dbReference type="Proteomes" id="UP000018720">
    <property type="component" value="Unassembled WGS sequence"/>
</dbReference>
<name>A0ABP2RFS8_9LEPT</name>
<sequence>MRYGLVKKVLVTGASGHLGFSLVKLLQERGYEVTAAVRDANDEKKTANLKKLGVKLVSADLGDRESLRAALQGQDGLFQVAASFNLTAKDPQKEVVEPNINGTRNILEEAHNARIKKVVYTSSIAAVGTIAEGELPLNESTWNDSAKEPYAISKTQSEKLAWEISKKLDLNLVTVLPGTILGPQFTQPTSSLKLIQDILKGQLPFAPKMTFSYVDVRDVAMAHILAYENPNAQGRYIATGETLSVSQVCKLVKEIHPKAKTTGKELPSFIVRVMPYLDAFKHAVTGLDRQINSEIVQDYLQRKQEYNSDRLEKEFQWKPMPVKKSLQETVDWMLSAAV</sequence>
<organism evidence="3 4">
    <name type="scientific">Leptospira licerasiae str. MMD4847</name>
    <dbReference type="NCBI Taxonomy" id="1049971"/>
    <lineage>
        <taxon>Bacteria</taxon>
        <taxon>Pseudomonadati</taxon>
        <taxon>Spirochaetota</taxon>
        <taxon>Spirochaetia</taxon>
        <taxon>Leptospirales</taxon>
        <taxon>Leptospiraceae</taxon>
        <taxon>Leptospira</taxon>
    </lineage>
</organism>